<dbReference type="EMBL" id="GBRH01260424">
    <property type="protein sequence ID" value="JAD37471.1"/>
    <property type="molecule type" value="Transcribed_RNA"/>
</dbReference>
<accession>A0A0A8ZF89</accession>
<proteinExistence type="predicted"/>
<dbReference type="AlphaFoldDB" id="A0A0A8ZF89"/>
<organism evidence="1">
    <name type="scientific">Arundo donax</name>
    <name type="common">Giant reed</name>
    <name type="synonym">Donax arundinaceus</name>
    <dbReference type="NCBI Taxonomy" id="35708"/>
    <lineage>
        <taxon>Eukaryota</taxon>
        <taxon>Viridiplantae</taxon>
        <taxon>Streptophyta</taxon>
        <taxon>Embryophyta</taxon>
        <taxon>Tracheophyta</taxon>
        <taxon>Spermatophyta</taxon>
        <taxon>Magnoliopsida</taxon>
        <taxon>Liliopsida</taxon>
        <taxon>Poales</taxon>
        <taxon>Poaceae</taxon>
        <taxon>PACMAD clade</taxon>
        <taxon>Arundinoideae</taxon>
        <taxon>Arundineae</taxon>
        <taxon>Arundo</taxon>
    </lineage>
</organism>
<sequence>MSKDVGWRRTATITTTVFFIVVKMRPTKDINCYFSVLMLHHIISILASSDR</sequence>
<reference evidence="1" key="1">
    <citation type="submission" date="2014-09" db="EMBL/GenBank/DDBJ databases">
        <authorList>
            <person name="Magalhaes I.L.F."/>
            <person name="Oliveira U."/>
            <person name="Santos F.R."/>
            <person name="Vidigal T.H.D.A."/>
            <person name="Brescovit A.D."/>
            <person name="Santos A.J."/>
        </authorList>
    </citation>
    <scope>NUCLEOTIDE SEQUENCE</scope>
    <source>
        <tissue evidence="1">Shoot tissue taken approximately 20 cm above the soil surface</tissue>
    </source>
</reference>
<evidence type="ECO:0000313" key="1">
    <source>
        <dbReference type="EMBL" id="JAD37471.1"/>
    </source>
</evidence>
<name>A0A0A8ZF89_ARUDO</name>
<protein>
    <submittedName>
        <fullName evidence="1">Uncharacterized protein</fullName>
    </submittedName>
</protein>
<reference evidence="1" key="2">
    <citation type="journal article" date="2015" name="Data Brief">
        <title>Shoot transcriptome of the giant reed, Arundo donax.</title>
        <authorList>
            <person name="Barrero R.A."/>
            <person name="Guerrero F.D."/>
            <person name="Moolhuijzen P."/>
            <person name="Goolsby J.A."/>
            <person name="Tidwell J."/>
            <person name="Bellgard S.E."/>
            <person name="Bellgard M.I."/>
        </authorList>
    </citation>
    <scope>NUCLEOTIDE SEQUENCE</scope>
    <source>
        <tissue evidence="1">Shoot tissue taken approximately 20 cm above the soil surface</tissue>
    </source>
</reference>